<reference evidence="1 2" key="1">
    <citation type="submission" date="2018-06" db="EMBL/GenBank/DDBJ databases">
        <authorList>
            <consortium name="Pathogen Informatics"/>
            <person name="Doyle S."/>
        </authorList>
    </citation>
    <scope>NUCLEOTIDE SEQUENCE [LARGE SCALE GENOMIC DNA]</scope>
    <source>
        <strain evidence="1 2">NCTC9075</strain>
    </source>
</reference>
<evidence type="ECO:0000313" key="2">
    <source>
        <dbReference type="Proteomes" id="UP000254181"/>
    </source>
</evidence>
<dbReference type="AlphaFoldDB" id="A0A377K6T2"/>
<name>A0A377K6T2_ECOLX</name>
<sequence>MGAICRLQIEKFSHFSVAKMGQNTAKGAKMGQKKSGLSWLIVVADNV</sequence>
<protein>
    <submittedName>
        <fullName evidence="1">Uncharacterized protein</fullName>
    </submittedName>
</protein>
<proteinExistence type="predicted"/>
<dbReference type="Proteomes" id="UP000254181">
    <property type="component" value="Unassembled WGS sequence"/>
</dbReference>
<accession>A0A377K6T2</accession>
<dbReference type="EMBL" id="UGEM01000004">
    <property type="protein sequence ID" value="STP20141.1"/>
    <property type="molecule type" value="Genomic_DNA"/>
</dbReference>
<organism evidence="1 2">
    <name type="scientific">Escherichia coli</name>
    <dbReference type="NCBI Taxonomy" id="562"/>
    <lineage>
        <taxon>Bacteria</taxon>
        <taxon>Pseudomonadati</taxon>
        <taxon>Pseudomonadota</taxon>
        <taxon>Gammaproteobacteria</taxon>
        <taxon>Enterobacterales</taxon>
        <taxon>Enterobacteriaceae</taxon>
        <taxon>Escherichia</taxon>
    </lineage>
</organism>
<evidence type="ECO:0000313" key="1">
    <source>
        <dbReference type="EMBL" id="STP20141.1"/>
    </source>
</evidence>
<gene>
    <name evidence="1" type="ORF">NCTC9075_03583</name>
</gene>